<evidence type="ECO:0000259" key="3">
    <source>
        <dbReference type="Pfam" id="PF01855"/>
    </source>
</evidence>
<dbReference type="NCBIfam" id="TIGR03710">
    <property type="entry name" value="OAFO_sf"/>
    <property type="match status" value="1"/>
</dbReference>
<sequence length="628" mass="66976">MAAAATIAGERNRVATAGRLELDSAVVRFAGDSGDGIQLTGAQFTQATALAGNSLETFPDFPAEIRAPVGTTFGVSAFQIHFGARRIWTIGDHPDVLVALNPAALKVSLEDLKPGGIVILDAGSFDERSLKKAGLAADPRFDGTLDPYRVVPVDITAGTRAATKHTGLSVREQLRCKNFYALGLVYWMFERDRAPTVRWLEQRFADRPELAAANIAALDAGHALGETAEIPQLPAFHVEPAPMVPGIYRTVTGHEALAFGLLDGARKAGLEMVFCSYPITPASALLHHLAKLRTFGVTTFQAEDEIAAVCAAIGASYAGSLGVTASSGPGIALKTEAIGLAVATELPLVIVDAQRGGPSTGLPTKTEQSDLYQAVFGRNGDCPIVVLAAATPSDCFAMAREAVRLAVHHMTPVMLLTDGFLANASEPWLIPDLEATPPFPARFRTDPEGFHPYLRDERLVRPWVKPGTPGLEHRIGGIEKDYASGNISYDPVNHQRMTDARWEKVLKVADAIPLQGCEQGAPGAALAVVGWGSTYGPIARAVLNARARGHDVAHVHLRHLWPLPRNLGDLLQSFGRIVVPEMNKGQLVTLLRSEYLVPAKGLSKVTGKPFTIAELEAAIAAELEADRA</sequence>
<dbReference type="SUPFAM" id="SSF52518">
    <property type="entry name" value="Thiamin diphosphate-binding fold (THDP-binding)"/>
    <property type="match status" value="1"/>
</dbReference>
<dbReference type="InterPro" id="IPR002869">
    <property type="entry name" value="Pyrv_flavodox_OxRed_cen"/>
</dbReference>
<organism evidence="5 6">
    <name type="scientific">Benzoatithermus flavus</name>
    <dbReference type="NCBI Taxonomy" id="3108223"/>
    <lineage>
        <taxon>Bacteria</taxon>
        <taxon>Pseudomonadati</taxon>
        <taxon>Pseudomonadota</taxon>
        <taxon>Alphaproteobacteria</taxon>
        <taxon>Geminicoccales</taxon>
        <taxon>Geminicoccaceae</taxon>
        <taxon>Benzoatithermus</taxon>
    </lineage>
</organism>
<dbReference type="Pfam" id="PF17147">
    <property type="entry name" value="PFOR_II"/>
    <property type="match status" value="1"/>
</dbReference>
<dbReference type="Pfam" id="PF01855">
    <property type="entry name" value="POR_N"/>
    <property type="match status" value="1"/>
</dbReference>
<dbReference type="InterPro" id="IPR019752">
    <property type="entry name" value="Pyrv/ketoisovalerate_OxRed_cat"/>
</dbReference>
<dbReference type="Pfam" id="PF01558">
    <property type="entry name" value="POR"/>
    <property type="match status" value="1"/>
</dbReference>
<dbReference type="InterPro" id="IPR033412">
    <property type="entry name" value="PFOR_II"/>
</dbReference>
<proteinExistence type="predicted"/>
<dbReference type="SUPFAM" id="SSF52922">
    <property type="entry name" value="TK C-terminal domain-like"/>
    <property type="match status" value="1"/>
</dbReference>
<evidence type="ECO:0000313" key="5">
    <source>
        <dbReference type="EMBL" id="MEK0083885.1"/>
    </source>
</evidence>
<protein>
    <submittedName>
        <fullName evidence="5">2-oxoacid:acceptor oxidoreductase subunit alpha</fullName>
    </submittedName>
</protein>
<evidence type="ECO:0000256" key="1">
    <source>
        <dbReference type="ARBA" id="ARBA00023002"/>
    </source>
</evidence>
<dbReference type="RefSeq" id="WP_418159727.1">
    <property type="nucleotide sequence ID" value="NZ_JBBLZC010000010.1"/>
</dbReference>
<dbReference type="PANTHER" id="PTHR32154">
    <property type="entry name" value="PYRUVATE-FLAVODOXIN OXIDOREDUCTASE-RELATED"/>
    <property type="match status" value="1"/>
</dbReference>
<dbReference type="Proteomes" id="UP001375743">
    <property type="component" value="Unassembled WGS sequence"/>
</dbReference>
<evidence type="ECO:0000313" key="6">
    <source>
        <dbReference type="Proteomes" id="UP001375743"/>
    </source>
</evidence>
<dbReference type="PANTHER" id="PTHR32154:SF20">
    <property type="entry name" value="2-OXOGLUTARATE OXIDOREDUCTASE SUBUNIT KORA"/>
    <property type="match status" value="1"/>
</dbReference>
<feature type="domain" description="Pyruvate/ketoisovalerate oxidoreductase catalytic" evidence="2">
    <location>
        <begin position="34"/>
        <end position="222"/>
    </location>
</feature>
<keyword evidence="1" id="KW-0560">Oxidoreductase</keyword>
<dbReference type="EMBL" id="JBBLZC010000010">
    <property type="protein sequence ID" value="MEK0083885.1"/>
    <property type="molecule type" value="Genomic_DNA"/>
</dbReference>
<dbReference type="InterPro" id="IPR022367">
    <property type="entry name" value="2-oxoacid/accept_OxRdtase_asu"/>
</dbReference>
<dbReference type="Gene3D" id="3.40.920.10">
    <property type="entry name" value="Pyruvate-ferredoxin oxidoreductase, PFOR, domain III"/>
    <property type="match status" value="1"/>
</dbReference>
<dbReference type="InterPro" id="IPR002880">
    <property type="entry name" value="Pyrv_Fd/Flavodoxin_OxRdtase_N"/>
</dbReference>
<feature type="domain" description="Pyruvate flavodoxin/ferredoxin oxidoreductase pyrimidine binding" evidence="3">
    <location>
        <begin position="267"/>
        <end position="480"/>
    </location>
</feature>
<dbReference type="CDD" id="cd07034">
    <property type="entry name" value="TPP_PYR_PFOR_IOR-alpha_like"/>
    <property type="match status" value="1"/>
</dbReference>
<dbReference type="InterPro" id="IPR009014">
    <property type="entry name" value="Transketo_C/PFOR_II"/>
</dbReference>
<keyword evidence="6" id="KW-1185">Reference proteome</keyword>
<evidence type="ECO:0000259" key="4">
    <source>
        <dbReference type="Pfam" id="PF17147"/>
    </source>
</evidence>
<dbReference type="Gene3D" id="3.40.50.970">
    <property type="match status" value="1"/>
</dbReference>
<feature type="domain" description="Pyruvate:ferredoxin oxidoreductase core" evidence="4">
    <location>
        <begin position="524"/>
        <end position="589"/>
    </location>
</feature>
<accession>A0ABU8XRP6</accession>
<name>A0ABU8XRP6_9PROT</name>
<comment type="caution">
    <text evidence="5">The sequence shown here is derived from an EMBL/GenBank/DDBJ whole genome shotgun (WGS) entry which is preliminary data.</text>
</comment>
<reference evidence="5 6" key="1">
    <citation type="submission" date="2024-01" db="EMBL/GenBank/DDBJ databases">
        <title>Multi-omics insights into the function and evolution of sodium benzoate biodegradation pathways in Benzoatithermus flavus gen. nov., sp. nov. from hot spring.</title>
        <authorList>
            <person name="Hu C.-J."/>
            <person name="Li W.-J."/>
        </authorList>
    </citation>
    <scope>NUCLEOTIDE SEQUENCE [LARGE SCALE GENOMIC DNA]</scope>
    <source>
        <strain evidence="5 6">SYSU G07066</strain>
    </source>
</reference>
<dbReference type="InterPro" id="IPR050722">
    <property type="entry name" value="Pyruvate:ferred/Flavod_OxRd"/>
</dbReference>
<evidence type="ECO:0000259" key="2">
    <source>
        <dbReference type="Pfam" id="PF01558"/>
    </source>
</evidence>
<dbReference type="InterPro" id="IPR029061">
    <property type="entry name" value="THDP-binding"/>
</dbReference>
<gene>
    <name evidence="5" type="ORF">U1T56_12050</name>
</gene>
<dbReference type="SUPFAM" id="SSF53323">
    <property type="entry name" value="Pyruvate-ferredoxin oxidoreductase, PFOR, domain III"/>
    <property type="match status" value="1"/>
</dbReference>
<dbReference type="Gene3D" id="3.40.50.920">
    <property type="match status" value="1"/>
</dbReference>